<evidence type="ECO:0000313" key="3">
    <source>
        <dbReference type="Proteomes" id="UP000299102"/>
    </source>
</evidence>
<evidence type="ECO:0000313" key="2">
    <source>
        <dbReference type="EMBL" id="GBP78847.1"/>
    </source>
</evidence>
<feature type="chain" id="PRO_5020027454" evidence="1">
    <location>
        <begin position="24"/>
        <end position="109"/>
    </location>
</feature>
<evidence type="ECO:0000256" key="1">
    <source>
        <dbReference type="SAM" id="SignalP"/>
    </source>
</evidence>
<gene>
    <name evidence="2" type="ORF">EVAR_103410_1</name>
</gene>
<dbReference type="EMBL" id="BGZK01001388">
    <property type="protein sequence ID" value="GBP78847.1"/>
    <property type="molecule type" value="Genomic_DNA"/>
</dbReference>
<dbReference type="AlphaFoldDB" id="A0A4C1YWS8"/>
<proteinExistence type="predicted"/>
<accession>A0A4C1YWS8</accession>
<protein>
    <submittedName>
        <fullName evidence="2">Uncharacterized protein</fullName>
    </submittedName>
</protein>
<dbReference type="Proteomes" id="UP000299102">
    <property type="component" value="Unassembled WGS sequence"/>
</dbReference>
<sequence>MSEIVNLAIVPLLLLENSMNILGMSPEQDAIRHQATEKTIMQVTKKTKEHEKNKSKFQKKQCIFSNKYLQGLHTKGRYVFVGPFRAQLRCSRCDLGEFSPLVFDGPDEF</sequence>
<reference evidence="2 3" key="1">
    <citation type="journal article" date="2019" name="Commun. Biol.">
        <title>The bagworm genome reveals a unique fibroin gene that provides high tensile strength.</title>
        <authorList>
            <person name="Kono N."/>
            <person name="Nakamura H."/>
            <person name="Ohtoshi R."/>
            <person name="Tomita M."/>
            <person name="Numata K."/>
            <person name="Arakawa K."/>
        </authorList>
    </citation>
    <scope>NUCLEOTIDE SEQUENCE [LARGE SCALE GENOMIC DNA]</scope>
</reference>
<name>A0A4C1YWS8_EUMVA</name>
<feature type="signal peptide" evidence="1">
    <location>
        <begin position="1"/>
        <end position="23"/>
    </location>
</feature>
<organism evidence="2 3">
    <name type="scientific">Eumeta variegata</name>
    <name type="common">Bagworm moth</name>
    <name type="synonym">Eumeta japonica</name>
    <dbReference type="NCBI Taxonomy" id="151549"/>
    <lineage>
        <taxon>Eukaryota</taxon>
        <taxon>Metazoa</taxon>
        <taxon>Ecdysozoa</taxon>
        <taxon>Arthropoda</taxon>
        <taxon>Hexapoda</taxon>
        <taxon>Insecta</taxon>
        <taxon>Pterygota</taxon>
        <taxon>Neoptera</taxon>
        <taxon>Endopterygota</taxon>
        <taxon>Lepidoptera</taxon>
        <taxon>Glossata</taxon>
        <taxon>Ditrysia</taxon>
        <taxon>Tineoidea</taxon>
        <taxon>Psychidae</taxon>
        <taxon>Oiketicinae</taxon>
        <taxon>Eumeta</taxon>
    </lineage>
</organism>
<comment type="caution">
    <text evidence="2">The sequence shown here is derived from an EMBL/GenBank/DDBJ whole genome shotgun (WGS) entry which is preliminary data.</text>
</comment>
<keyword evidence="1" id="KW-0732">Signal</keyword>
<keyword evidence="3" id="KW-1185">Reference proteome</keyword>